<feature type="transmembrane region" description="Helical" evidence="5">
    <location>
        <begin position="62"/>
        <end position="83"/>
    </location>
</feature>
<dbReference type="OrthoDB" id="982527at2"/>
<dbReference type="Pfam" id="PF00188">
    <property type="entry name" value="CAP"/>
    <property type="match status" value="1"/>
</dbReference>
<keyword evidence="8" id="KW-1185">Reference proteome</keyword>
<dbReference type="STRING" id="400092.PKOR_15225"/>
<keyword evidence="3 5" id="KW-1133">Transmembrane helix</keyword>
<comment type="subcellular location">
    <subcellularLocation>
        <location evidence="1">Membrane</location>
        <topology evidence="1">Multi-pass membrane protein</topology>
    </subcellularLocation>
</comment>
<feature type="transmembrane region" description="Helical" evidence="5">
    <location>
        <begin position="32"/>
        <end position="50"/>
    </location>
</feature>
<dbReference type="PANTHER" id="PTHR31157">
    <property type="entry name" value="SCP DOMAIN-CONTAINING PROTEIN"/>
    <property type="match status" value="1"/>
</dbReference>
<dbReference type="CDD" id="cd05379">
    <property type="entry name" value="CAP_bacterial"/>
    <property type="match status" value="1"/>
</dbReference>
<proteinExistence type="predicted"/>
<gene>
    <name evidence="7" type="ORF">PKOR_15225</name>
</gene>
<evidence type="ECO:0000256" key="4">
    <source>
        <dbReference type="ARBA" id="ARBA00023136"/>
    </source>
</evidence>
<evidence type="ECO:0000256" key="2">
    <source>
        <dbReference type="ARBA" id="ARBA00022692"/>
    </source>
</evidence>
<dbReference type="RefSeq" id="WP_046311843.1">
    <property type="nucleotide sequence ID" value="NZ_CBCSCY010000014.1"/>
</dbReference>
<evidence type="ECO:0000256" key="1">
    <source>
        <dbReference type="ARBA" id="ARBA00004141"/>
    </source>
</evidence>
<name>A0A0E3ZGX8_9BACT</name>
<reference evidence="7 8" key="1">
    <citation type="journal article" date="2015" name="Sci. Rep.">
        <title>Unraveling adaptation of Pontibacter korlensis to radiation and infertility in desert through complete genome and comparative transcriptomic analysis.</title>
        <authorList>
            <person name="Dai J."/>
            <person name="Dai W."/>
            <person name="Qiu C."/>
            <person name="Yang Z."/>
            <person name="Zhang Y."/>
            <person name="Zhou M."/>
            <person name="Zhang L."/>
            <person name="Fang C."/>
            <person name="Gao Q."/>
            <person name="Yang Q."/>
            <person name="Li X."/>
            <person name="Wang Z."/>
            <person name="Wang Z."/>
            <person name="Jia Z."/>
            <person name="Chen X."/>
        </authorList>
    </citation>
    <scope>NUCLEOTIDE SEQUENCE [LARGE SCALE GENOMIC DNA]</scope>
    <source>
        <strain evidence="7 8">X14-1T</strain>
    </source>
</reference>
<dbReference type="Gene3D" id="3.40.33.10">
    <property type="entry name" value="CAP"/>
    <property type="match status" value="1"/>
</dbReference>
<protein>
    <submittedName>
        <fullName evidence="7">Colicin V production protein</fullName>
    </submittedName>
</protein>
<evidence type="ECO:0000313" key="8">
    <source>
        <dbReference type="Proteomes" id="UP000033109"/>
    </source>
</evidence>
<dbReference type="KEGG" id="pko:PKOR_15225"/>
<accession>A0A0E3ZGX8</accession>
<feature type="domain" description="SCP" evidence="6">
    <location>
        <begin position="202"/>
        <end position="317"/>
    </location>
</feature>
<dbReference type="HOGENOM" id="CLU_860171_0_0_10"/>
<dbReference type="GO" id="GO:0016020">
    <property type="term" value="C:membrane"/>
    <property type="evidence" value="ECO:0007669"/>
    <property type="project" value="UniProtKB-SubCell"/>
</dbReference>
<dbReference type="InterPro" id="IPR014044">
    <property type="entry name" value="CAP_dom"/>
</dbReference>
<evidence type="ECO:0000259" key="6">
    <source>
        <dbReference type="Pfam" id="PF00188"/>
    </source>
</evidence>
<keyword evidence="2 5" id="KW-0812">Transmembrane</keyword>
<dbReference type="PATRIC" id="fig|400092.3.peg.3321"/>
<dbReference type="Proteomes" id="UP000033109">
    <property type="component" value="Chromosome"/>
</dbReference>
<dbReference type="InterPro" id="IPR035940">
    <property type="entry name" value="CAP_sf"/>
</dbReference>
<evidence type="ECO:0000313" key="7">
    <source>
        <dbReference type="EMBL" id="AKD04194.1"/>
    </source>
</evidence>
<organism evidence="7 8">
    <name type="scientific">Pontibacter korlensis</name>
    <dbReference type="NCBI Taxonomy" id="400092"/>
    <lineage>
        <taxon>Bacteria</taxon>
        <taxon>Pseudomonadati</taxon>
        <taxon>Bacteroidota</taxon>
        <taxon>Cytophagia</taxon>
        <taxon>Cytophagales</taxon>
        <taxon>Hymenobacteraceae</taxon>
        <taxon>Pontibacter</taxon>
    </lineage>
</organism>
<evidence type="ECO:0000256" key="5">
    <source>
        <dbReference type="SAM" id="Phobius"/>
    </source>
</evidence>
<dbReference type="InterPro" id="IPR003825">
    <property type="entry name" value="Colicin-V_CvpA"/>
</dbReference>
<dbReference type="GO" id="GO:0009403">
    <property type="term" value="P:toxin biosynthetic process"/>
    <property type="evidence" value="ECO:0007669"/>
    <property type="project" value="InterPro"/>
</dbReference>
<evidence type="ECO:0000256" key="3">
    <source>
        <dbReference type="ARBA" id="ARBA00022989"/>
    </source>
</evidence>
<dbReference type="Pfam" id="PF02674">
    <property type="entry name" value="Colicin_V"/>
    <property type="match status" value="1"/>
</dbReference>
<dbReference type="SUPFAM" id="SSF55797">
    <property type="entry name" value="PR-1-like"/>
    <property type="match status" value="1"/>
</dbReference>
<feature type="transmembrane region" description="Helical" evidence="5">
    <location>
        <begin position="103"/>
        <end position="127"/>
    </location>
</feature>
<sequence length="319" mass="35257">MPNLVDVLLLLIIVSSAVTGWRRGFILGLLDLVRWVSCLLLGFRFYPNMADLLGSLVDWDEVWLLPVSFFIIVLLANVLLHYLEWLLLKKIPLDAHTHKFNQVLGLIPGLLNGAVTVAIVAVLLLAIPLPDAVDESAHQSSIASRFAAYANRAETALAPVFEEAVQRTLNNLTVEPGAEETIELPYKVEHPVPQPELEAQMLELINEERIANGLKPLKADTALRSVARQHSTDMFRRGYFSHYSPEGTDAGDRIRQAGIPFLVSGENLALAPTLSVAHEGLMNSPGHRANILQKRYGRVGIGVMKGRPGQLMITQNFRN</sequence>
<keyword evidence="4 5" id="KW-0472">Membrane</keyword>
<dbReference type="AlphaFoldDB" id="A0A0E3ZGX8"/>
<dbReference type="EMBL" id="CP009621">
    <property type="protein sequence ID" value="AKD04194.1"/>
    <property type="molecule type" value="Genomic_DNA"/>
</dbReference>
<dbReference type="PANTHER" id="PTHR31157:SF1">
    <property type="entry name" value="SCP DOMAIN-CONTAINING PROTEIN"/>
    <property type="match status" value="1"/>
</dbReference>